<proteinExistence type="predicted"/>
<name>A0ABY7HFV7_9BACT</name>
<evidence type="ECO:0000313" key="2">
    <source>
        <dbReference type="EMBL" id="WAS98086.1"/>
    </source>
</evidence>
<accession>A0ABY7HFV7</accession>
<gene>
    <name evidence="2" type="ORF">O0S08_18260</name>
</gene>
<dbReference type="Proteomes" id="UP001164459">
    <property type="component" value="Chromosome"/>
</dbReference>
<dbReference type="RefSeq" id="WP_269040452.1">
    <property type="nucleotide sequence ID" value="NZ_CP114040.1"/>
</dbReference>
<evidence type="ECO:0000313" key="3">
    <source>
        <dbReference type="Proteomes" id="UP001164459"/>
    </source>
</evidence>
<feature type="compositionally biased region" description="Acidic residues" evidence="1">
    <location>
        <begin position="323"/>
        <end position="333"/>
    </location>
</feature>
<keyword evidence="3" id="KW-1185">Reference proteome</keyword>
<dbReference type="PROSITE" id="PS51318">
    <property type="entry name" value="TAT"/>
    <property type="match status" value="1"/>
</dbReference>
<protein>
    <submittedName>
        <fullName evidence="2">Uncharacterized protein</fullName>
    </submittedName>
</protein>
<dbReference type="EMBL" id="CP114040">
    <property type="protein sequence ID" value="WAS98086.1"/>
    <property type="molecule type" value="Genomic_DNA"/>
</dbReference>
<sequence length="439" mass="46838">MQTETLAELESRWTALARAAAGGDAAAAASLVTGLEALAEAPPCREGWPRPGSVAFMAFDAFLKVEGADRALLGRLAGPFLRVIAAHSETMSVPYRFEPAKMLGPSAIPLLVELLDRGMRQTSRAAIEALGEYHPGNEVGFKLASDAVTRLLAYEDGEAVAAGLLAIEWTDERMWLLFRVLTEAHALRPGEVAPGIRAALARLVAETATITGSGADRLRALLLRAKVIPKAMAPGVKLTTLPKQLPQTVAEALALMGTWNLAAAEVPAKGPAKPREIEALAKQVSPRLPKELTQLLAVHAALGDREFGPPARMRQLVRELAETLEEDDEDADEAPSGRGKYDVRGFDPGKKAIPLGSDPSGDMFFLATGAKSGANAAPVIRYHHDQTLVATLAADSLGEYVALLLARAYARREGIEAQFDKLEGRKRTIVSGYKPPKQG</sequence>
<organism evidence="2 3">
    <name type="scientific">Nannocystis punicea</name>
    <dbReference type="NCBI Taxonomy" id="2995304"/>
    <lineage>
        <taxon>Bacteria</taxon>
        <taxon>Pseudomonadati</taxon>
        <taxon>Myxococcota</taxon>
        <taxon>Polyangia</taxon>
        <taxon>Nannocystales</taxon>
        <taxon>Nannocystaceae</taxon>
        <taxon>Nannocystis</taxon>
    </lineage>
</organism>
<reference evidence="2" key="1">
    <citation type="submission" date="2022-11" db="EMBL/GenBank/DDBJ databases">
        <title>Minimal conservation of predation-associated metabolite biosynthetic gene clusters underscores biosynthetic potential of Myxococcota including descriptions for ten novel species: Archangium lansinium sp. nov., Myxococcus landrumus sp. nov., Nannocystis bai.</title>
        <authorList>
            <person name="Ahearne A."/>
            <person name="Stevens C."/>
            <person name="Dowd S."/>
        </authorList>
    </citation>
    <scope>NUCLEOTIDE SEQUENCE</scope>
    <source>
        <strain evidence="2">Fl3</strain>
    </source>
</reference>
<dbReference type="SUPFAM" id="SSF160631">
    <property type="entry name" value="SMI1/KNR4-like"/>
    <property type="match status" value="1"/>
</dbReference>
<dbReference type="InterPro" id="IPR037883">
    <property type="entry name" value="Knr4/Smi1-like_sf"/>
</dbReference>
<dbReference type="InterPro" id="IPR006311">
    <property type="entry name" value="TAT_signal"/>
</dbReference>
<evidence type="ECO:0000256" key="1">
    <source>
        <dbReference type="SAM" id="MobiDB-lite"/>
    </source>
</evidence>
<feature type="region of interest" description="Disordered" evidence="1">
    <location>
        <begin position="323"/>
        <end position="345"/>
    </location>
</feature>